<evidence type="ECO:0000259" key="2">
    <source>
        <dbReference type="Pfam" id="PF14111"/>
    </source>
</evidence>
<feature type="domain" description="DUF4283" evidence="2">
    <location>
        <begin position="29"/>
        <end position="114"/>
    </location>
</feature>
<dbReference type="EMBL" id="JAAMPC010000029">
    <property type="protein sequence ID" value="KAG2245244.1"/>
    <property type="molecule type" value="Genomic_DNA"/>
</dbReference>
<evidence type="ECO:0000313" key="4">
    <source>
        <dbReference type="Proteomes" id="UP000886595"/>
    </source>
</evidence>
<dbReference type="PANTHER" id="PTHR31286:SF154">
    <property type="entry name" value="CCHC-TYPE DOMAIN-CONTAINING PROTEIN"/>
    <property type="match status" value="1"/>
</dbReference>
<accession>A0A8X7P8G6</accession>
<gene>
    <name evidence="3" type="ORF">Bca52824_092905</name>
</gene>
<protein>
    <recommendedName>
        <fullName evidence="2">DUF4283 domain-containing protein</fullName>
    </recommendedName>
</protein>
<sequence length="372" mass="41585">MLQELGTPTQHISGAPFVLIPDENIEEAKEEFRDFLFARFQGEAPYMGRIIGIVNAIWSRDGRRIFVHRLGPLTFLLRVTNPRTQALVLARSVWIIAGFPMFVAPWSSEFSPEEPQLTSAVIPVELRGVPYLLFNNQSLSRLATAVGKPVSLAPETEIKENFEVAKLWVRVNLLAELPKKIVSGFSNGREVDISVSYPWLPVKCSGCGRFGHESLRCSYNISDRTKNPRYTRRSRSRESGAPRRSRTGRASSKNRKPLVVEKDNTILDSDKKHTQETPVNLESPLSPMTPMDELGGQTVPPQSPESHQQDMRQSSTSNTQVISLERACCASSVTVTHSEQIVKDSSAEQAELNSSPFFLVSNRKSGRKATRH</sequence>
<proteinExistence type="predicted"/>
<comment type="caution">
    <text evidence="3">The sequence shown here is derived from an EMBL/GenBank/DDBJ whole genome shotgun (WGS) entry which is preliminary data.</text>
</comment>
<feature type="compositionally biased region" description="Basic and acidic residues" evidence="1">
    <location>
        <begin position="258"/>
        <end position="275"/>
    </location>
</feature>
<dbReference type="InterPro" id="IPR025558">
    <property type="entry name" value="DUF4283"/>
</dbReference>
<dbReference type="AlphaFoldDB" id="A0A8X7P8G6"/>
<evidence type="ECO:0000313" key="3">
    <source>
        <dbReference type="EMBL" id="KAG2245244.1"/>
    </source>
</evidence>
<keyword evidence="4" id="KW-1185">Reference proteome</keyword>
<dbReference type="PANTHER" id="PTHR31286">
    <property type="entry name" value="GLYCINE-RICH CELL WALL STRUCTURAL PROTEIN 1.8-LIKE"/>
    <property type="match status" value="1"/>
</dbReference>
<evidence type="ECO:0000256" key="1">
    <source>
        <dbReference type="SAM" id="MobiDB-lite"/>
    </source>
</evidence>
<dbReference type="InterPro" id="IPR040256">
    <property type="entry name" value="At4g02000-like"/>
</dbReference>
<reference evidence="3 4" key="1">
    <citation type="submission" date="2020-02" db="EMBL/GenBank/DDBJ databases">
        <authorList>
            <person name="Ma Q."/>
            <person name="Huang Y."/>
            <person name="Song X."/>
            <person name="Pei D."/>
        </authorList>
    </citation>
    <scope>NUCLEOTIDE SEQUENCE [LARGE SCALE GENOMIC DNA]</scope>
    <source>
        <strain evidence="3">Sxm20200214</strain>
        <tissue evidence="3">Leaf</tissue>
    </source>
</reference>
<dbReference type="Proteomes" id="UP000886595">
    <property type="component" value="Unassembled WGS sequence"/>
</dbReference>
<name>A0A8X7P8G6_BRACI</name>
<dbReference type="Pfam" id="PF14111">
    <property type="entry name" value="DUF4283"/>
    <property type="match status" value="1"/>
</dbReference>
<dbReference type="OrthoDB" id="1112026at2759"/>
<feature type="compositionally biased region" description="Basic residues" evidence="1">
    <location>
        <begin position="243"/>
        <end position="256"/>
    </location>
</feature>
<organism evidence="3 4">
    <name type="scientific">Brassica carinata</name>
    <name type="common">Ethiopian mustard</name>
    <name type="synonym">Abyssinian cabbage</name>
    <dbReference type="NCBI Taxonomy" id="52824"/>
    <lineage>
        <taxon>Eukaryota</taxon>
        <taxon>Viridiplantae</taxon>
        <taxon>Streptophyta</taxon>
        <taxon>Embryophyta</taxon>
        <taxon>Tracheophyta</taxon>
        <taxon>Spermatophyta</taxon>
        <taxon>Magnoliopsida</taxon>
        <taxon>eudicotyledons</taxon>
        <taxon>Gunneridae</taxon>
        <taxon>Pentapetalae</taxon>
        <taxon>rosids</taxon>
        <taxon>malvids</taxon>
        <taxon>Brassicales</taxon>
        <taxon>Brassicaceae</taxon>
        <taxon>Brassiceae</taxon>
        <taxon>Brassica</taxon>
    </lineage>
</organism>
<feature type="region of interest" description="Disordered" evidence="1">
    <location>
        <begin position="224"/>
        <end position="317"/>
    </location>
</feature>